<accession>A0ABN0YJ99</accession>
<gene>
    <name evidence="1" type="ORF">GCM10010357_17380</name>
</gene>
<dbReference type="EMBL" id="BAAABX010000018">
    <property type="protein sequence ID" value="GAA0396790.1"/>
    <property type="molecule type" value="Genomic_DNA"/>
</dbReference>
<keyword evidence="2" id="KW-1185">Reference proteome</keyword>
<evidence type="ECO:0008006" key="3">
    <source>
        <dbReference type="Google" id="ProtNLM"/>
    </source>
</evidence>
<proteinExistence type="predicted"/>
<organism evidence="1 2">
    <name type="scientific">Streptomyces luteireticuli</name>
    <dbReference type="NCBI Taxonomy" id="173858"/>
    <lineage>
        <taxon>Bacteria</taxon>
        <taxon>Bacillati</taxon>
        <taxon>Actinomycetota</taxon>
        <taxon>Actinomycetes</taxon>
        <taxon>Kitasatosporales</taxon>
        <taxon>Streptomycetaceae</taxon>
        <taxon>Streptomyces</taxon>
    </lineage>
</organism>
<dbReference type="Proteomes" id="UP001500879">
    <property type="component" value="Unassembled WGS sequence"/>
</dbReference>
<protein>
    <recommendedName>
        <fullName evidence="3">HEAT repeat domain-containing protein</fullName>
    </recommendedName>
</protein>
<sequence length="577" mass="63019">MSHDPDARNAANGSGDWPDFTYSWVTECGIGEFARRVQAIREGERPVTGTSEPPRPAAALRALHAFAIRRKTPDLIEAAKKRHLGYRDAVNVLATAALCRSVKEAADLTHLQWKAESGPEGGEGDGGETPQTDDIIRDIARQRTVPDVAAFVRECRRFDGTPLVTKTLGAFTHGSSGRRNLDKALLYVALRDEDCAEEAAELLRRTLAAIDDDAPGCAPGTGPAEQLDDLVGALHEISPSERILEDWIDGQLADVERVPDTIRLVVRLIAALPPDPGPDPDPLTAHIGLRWERYGLIRLCEQLSEHAPEKCGTVRECAASRRRLRELAEIITDWRRSERLTKTVRDLLRDVVAMGTARADGPRPLDDLDDLAGELRHVGADPECGRMLRIVAAEHVDGRSGAELATLLHRVERRGDRWRASRTIAERLTARALGADGEVGGVIVGYVEALRAARDTHTIDTTLKEVADSSHAEPHSGHDHRAWVTLITEVAGRLYRSGLTADGANLLERCLENEQRITPEDVRLVVGRLRSGMAEPAGWLALLSATVGRWTDAHLRDGAVRQLREAGFHAEAAAVTG</sequence>
<evidence type="ECO:0000313" key="1">
    <source>
        <dbReference type="EMBL" id="GAA0396790.1"/>
    </source>
</evidence>
<name>A0ABN0YJ99_9ACTN</name>
<dbReference type="RefSeq" id="WP_344021705.1">
    <property type="nucleotide sequence ID" value="NZ_BAAABX010000018.1"/>
</dbReference>
<reference evidence="1 2" key="1">
    <citation type="journal article" date="2019" name="Int. J. Syst. Evol. Microbiol.">
        <title>The Global Catalogue of Microorganisms (GCM) 10K type strain sequencing project: providing services to taxonomists for standard genome sequencing and annotation.</title>
        <authorList>
            <consortium name="The Broad Institute Genomics Platform"/>
            <consortium name="The Broad Institute Genome Sequencing Center for Infectious Disease"/>
            <person name="Wu L."/>
            <person name="Ma J."/>
        </authorList>
    </citation>
    <scope>NUCLEOTIDE SEQUENCE [LARGE SCALE GENOMIC DNA]</scope>
    <source>
        <strain evidence="1 2">JCM 4788</strain>
    </source>
</reference>
<evidence type="ECO:0000313" key="2">
    <source>
        <dbReference type="Proteomes" id="UP001500879"/>
    </source>
</evidence>
<comment type="caution">
    <text evidence="1">The sequence shown here is derived from an EMBL/GenBank/DDBJ whole genome shotgun (WGS) entry which is preliminary data.</text>
</comment>